<dbReference type="AlphaFoldDB" id="A0AAF1KUC7"/>
<organism evidence="1 2">
    <name type="scientific">Plastoroseomonas arctica</name>
    <dbReference type="NCBI Taxonomy" id="1509237"/>
    <lineage>
        <taxon>Bacteria</taxon>
        <taxon>Pseudomonadati</taxon>
        <taxon>Pseudomonadota</taxon>
        <taxon>Alphaproteobacteria</taxon>
        <taxon>Acetobacterales</taxon>
        <taxon>Acetobacteraceae</taxon>
        <taxon>Plastoroseomonas</taxon>
    </lineage>
</organism>
<dbReference type="RefSeq" id="WP_211874795.1">
    <property type="nucleotide sequence ID" value="NZ_JAAEDH010000014.1"/>
</dbReference>
<protein>
    <submittedName>
        <fullName evidence="1">Uncharacterized protein</fullName>
    </submittedName>
</protein>
<dbReference type="Proteomes" id="UP001196068">
    <property type="component" value="Unassembled WGS sequence"/>
</dbReference>
<sequence>MGTMAEYKFLEKFLRTLGSTHRVHLTCTNKRDGLGAQAIRIMSVIAYCRARGLTYVHRPFDRVWGAPPDDPHYTARCEDFLGLGAGEIRLSDMALPPQTAAAACESPIVFDGKNVLIGIVSTVPFISREPTRFLGGIPTFRQRFGFEQRLRTPRETPAGAVRIAAHIRRGDVSLARHAGRYTENDVYVAAFRRIRDLIAPLGLIPQFEVYSQGSEAEFAEFAEFGAELRIDTPLFEDVDRMATADVLLVAKSALSYVAAIYSTGVKLFQPFWVEPLPGWIAYGPEVEFDAEAFLRVFEANAAERSIRALLRLPPDAPRQPAPTDMALIA</sequence>
<comment type="caution">
    <text evidence="1">The sequence shown here is derived from an EMBL/GenBank/DDBJ whole genome shotgun (WGS) entry which is preliminary data.</text>
</comment>
<reference evidence="1" key="2">
    <citation type="journal article" date="2021" name="Syst. Appl. Microbiol.">
        <title>Roseomonas hellenica sp. nov., isolated from roots of wild-growing Alkanna tinctoria.</title>
        <authorList>
            <person name="Rat A."/>
            <person name="Naranjo H.D."/>
            <person name="Lebbe L."/>
            <person name="Cnockaert M."/>
            <person name="Krigas N."/>
            <person name="Grigoriadou K."/>
            <person name="Maloupa E."/>
            <person name="Willems A."/>
        </authorList>
    </citation>
    <scope>NUCLEOTIDE SEQUENCE</scope>
    <source>
        <strain evidence="1">LMG 28251</strain>
    </source>
</reference>
<reference evidence="1" key="1">
    <citation type="submission" date="2020-01" db="EMBL/GenBank/DDBJ databases">
        <authorList>
            <person name="Rat A."/>
        </authorList>
    </citation>
    <scope>NUCLEOTIDE SEQUENCE</scope>
    <source>
        <strain evidence="1">LMG 28251</strain>
    </source>
</reference>
<evidence type="ECO:0000313" key="1">
    <source>
        <dbReference type="EMBL" id="MBR0655947.1"/>
    </source>
</evidence>
<gene>
    <name evidence="1" type="ORF">GXW79_12765</name>
</gene>
<name>A0AAF1KUC7_9PROT</name>
<accession>A0AAF1KUC7</accession>
<keyword evidence="2" id="KW-1185">Reference proteome</keyword>
<evidence type="ECO:0000313" key="2">
    <source>
        <dbReference type="Proteomes" id="UP001196068"/>
    </source>
</evidence>
<proteinExistence type="predicted"/>
<dbReference type="EMBL" id="JAAEDH010000014">
    <property type="protein sequence ID" value="MBR0655947.1"/>
    <property type="molecule type" value="Genomic_DNA"/>
</dbReference>